<reference evidence="1 2" key="1">
    <citation type="submission" date="2017-04" db="EMBL/GenBank/DDBJ databases">
        <authorList>
            <person name="Afonso C.L."/>
            <person name="Miller P.J."/>
            <person name="Scott M.A."/>
            <person name="Spackman E."/>
            <person name="Goraichik I."/>
            <person name="Dimitrov K.M."/>
            <person name="Suarez D.L."/>
            <person name="Swayne D.E."/>
        </authorList>
    </citation>
    <scope>NUCLEOTIDE SEQUENCE [LARGE SCALE GENOMIC DNA]</scope>
    <source>
        <strain evidence="1 2">DSM 5090</strain>
    </source>
</reference>
<gene>
    <name evidence="1" type="ORF">SAMN04488500_11797</name>
</gene>
<dbReference type="OrthoDB" id="9962692at2"/>
<evidence type="ECO:0000313" key="1">
    <source>
        <dbReference type="EMBL" id="SMC99779.1"/>
    </source>
</evidence>
<accession>A0A1W2DQY4</accession>
<name>A0A1W2DQY4_9FIRM</name>
<dbReference type="EMBL" id="FWXI01000017">
    <property type="protein sequence ID" value="SMC99779.1"/>
    <property type="molecule type" value="Genomic_DNA"/>
</dbReference>
<protein>
    <submittedName>
        <fullName evidence="1">Uncharacterized protein</fullName>
    </submittedName>
</protein>
<sequence length="59" mass="6584">MHWLLMRPAIGWGAFLLIHALGIPAVYRIGKMCAAKEGHKQGAAACYESRAEDEVFMEH</sequence>
<dbReference type="Proteomes" id="UP000192738">
    <property type="component" value="Unassembled WGS sequence"/>
</dbReference>
<keyword evidence="2" id="KW-1185">Reference proteome</keyword>
<dbReference type="STRING" id="112901.SAMN04488500_11797"/>
<organism evidence="1 2">
    <name type="scientific">Sporomusa malonica</name>
    <dbReference type="NCBI Taxonomy" id="112901"/>
    <lineage>
        <taxon>Bacteria</taxon>
        <taxon>Bacillati</taxon>
        <taxon>Bacillota</taxon>
        <taxon>Negativicutes</taxon>
        <taxon>Selenomonadales</taxon>
        <taxon>Sporomusaceae</taxon>
        <taxon>Sporomusa</taxon>
    </lineage>
</organism>
<proteinExistence type="predicted"/>
<dbReference type="AlphaFoldDB" id="A0A1W2DQY4"/>
<dbReference type="RefSeq" id="WP_084577258.1">
    <property type="nucleotide sequence ID" value="NZ_CP155572.1"/>
</dbReference>
<evidence type="ECO:0000313" key="2">
    <source>
        <dbReference type="Proteomes" id="UP000192738"/>
    </source>
</evidence>